<accession>A0A382M204</accession>
<sequence length="66" mass="6793">GEGSGADLPHAPDLYHGNSTTDQKSHGVRSSKLHEGPSNIPSGRRSIFRGNGGIGWTAGIRSGSPL</sequence>
<feature type="non-terminal residue" evidence="2">
    <location>
        <position position="1"/>
    </location>
</feature>
<protein>
    <submittedName>
        <fullName evidence="2">Uncharacterized protein</fullName>
    </submittedName>
</protein>
<gene>
    <name evidence="2" type="ORF">METZ01_LOCUS295522</name>
</gene>
<feature type="region of interest" description="Disordered" evidence="1">
    <location>
        <begin position="1"/>
        <end position="66"/>
    </location>
</feature>
<name>A0A382M204_9ZZZZ</name>
<evidence type="ECO:0000256" key="1">
    <source>
        <dbReference type="SAM" id="MobiDB-lite"/>
    </source>
</evidence>
<dbReference type="EMBL" id="UINC01090591">
    <property type="protein sequence ID" value="SVC42668.1"/>
    <property type="molecule type" value="Genomic_DNA"/>
</dbReference>
<evidence type="ECO:0000313" key="2">
    <source>
        <dbReference type="EMBL" id="SVC42668.1"/>
    </source>
</evidence>
<dbReference type="AlphaFoldDB" id="A0A382M204"/>
<feature type="non-terminal residue" evidence="2">
    <location>
        <position position="66"/>
    </location>
</feature>
<reference evidence="2" key="1">
    <citation type="submission" date="2018-05" db="EMBL/GenBank/DDBJ databases">
        <authorList>
            <person name="Lanie J.A."/>
            <person name="Ng W.-L."/>
            <person name="Kazmierczak K.M."/>
            <person name="Andrzejewski T.M."/>
            <person name="Davidsen T.M."/>
            <person name="Wayne K.J."/>
            <person name="Tettelin H."/>
            <person name="Glass J.I."/>
            <person name="Rusch D."/>
            <person name="Podicherti R."/>
            <person name="Tsui H.-C.T."/>
            <person name="Winkler M.E."/>
        </authorList>
    </citation>
    <scope>NUCLEOTIDE SEQUENCE</scope>
</reference>
<proteinExistence type="predicted"/>
<organism evidence="2">
    <name type="scientific">marine metagenome</name>
    <dbReference type="NCBI Taxonomy" id="408172"/>
    <lineage>
        <taxon>unclassified sequences</taxon>
        <taxon>metagenomes</taxon>
        <taxon>ecological metagenomes</taxon>
    </lineage>
</organism>